<keyword evidence="3" id="KW-1185">Reference proteome</keyword>
<dbReference type="PROSITE" id="PS50921">
    <property type="entry name" value="ANTAR"/>
    <property type="match status" value="1"/>
</dbReference>
<sequence>MIREARPERPVLRCAGDRSRILRQALLRAILARMGKQDSGAESELQQQVEELAGQVATNMTAIQHLRELADDADTRADATEVRAMRQHMRMDRIEERADMDRAMLAALQAEGMLDREQSANLHQALTSSRTIGAAVGIIMANRHISETQAFAILVRASQNTNCKLRLVADDIVNSGDVTDLPAAGPEPTTA</sequence>
<reference evidence="3" key="1">
    <citation type="journal article" date="2019" name="Int. J. Syst. Evol. Microbiol.">
        <title>The Global Catalogue of Microorganisms (GCM) 10K type strain sequencing project: providing services to taxonomists for standard genome sequencing and annotation.</title>
        <authorList>
            <consortium name="The Broad Institute Genomics Platform"/>
            <consortium name="The Broad Institute Genome Sequencing Center for Infectious Disease"/>
            <person name="Wu L."/>
            <person name="Ma J."/>
        </authorList>
    </citation>
    <scope>NUCLEOTIDE SEQUENCE [LARGE SCALE GENOMIC DNA]</scope>
    <source>
        <strain evidence="3">JCM 17809</strain>
    </source>
</reference>
<evidence type="ECO:0000313" key="3">
    <source>
        <dbReference type="Proteomes" id="UP001500945"/>
    </source>
</evidence>
<dbReference type="Proteomes" id="UP001500945">
    <property type="component" value="Unassembled WGS sequence"/>
</dbReference>
<dbReference type="EMBL" id="BAABGM010000001">
    <property type="protein sequence ID" value="GAA4398053.1"/>
    <property type="molecule type" value="Genomic_DNA"/>
</dbReference>
<evidence type="ECO:0000259" key="1">
    <source>
        <dbReference type="PROSITE" id="PS50921"/>
    </source>
</evidence>
<dbReference type="SUPFAM" id="SSF52172">
    <property type="entry name" value="CheY-like"/>
    <property type="match status" value="1"/>
</dbReference>
<dbReference type="SMART" id="SM01012">
    <property type="entry name" value="ANTAR"/>
    <property type="match status" value="1"/>
</dbReference>
<dbReference type="InterPro" id="IPR005561">
    <property type="entry name" value="ANTAR"/>
</dbReference>
<dbReference type="Gene3D" id="1.10.10.10">
    <property type="entry name" value="Winged helix-like DNA-binding domain superfamily/Winged helix DNA-binding domain"/>
    <property type="match status" value="1"/>
</dbReference>
<dbReference type="InterPro" id="IPR036388">
    <property type="entry name" value="WH-like_DNA-bd_sf"/>
</dbReference>
<dbReference type="InterPro" id="IPR011006">
    <property type="entry name" value="CheY-like_superfamily"/>
</dbReference>
<comment type="caution">
    <text evidence="2">The sequence shown here is derived from an EMBL/GenBank/DDBJ whole genome shotgun (WGS) entry which is preliminary data.</text>
</comment>
<gene>
    <name evidence="2" type="ORF">GCM10023168_03750</name>
</gene>
<dbReference type="Pfam" id="PF03861">
    <property type="entry name" value="ANTAR"/>
    <property type="match status" value="1"/>
</dbReference>
<protein>
    <recommendedName>
        <fullName evidence="1">ANTAR domain-containing protein</fullName>
    </recommendedName>
</protein>
<feature type="domain" description="ANTAR" evidence="1">
    <location>
        <begin position="112"/>
        <end position="173"/>
    </location>
</feature>
<accession>A0ABP8JYG2</accession>
<proteinExistence type="predicted"/>
<evidence type="ECO:0000313" key="2">
    <source>
        <dbReference type="EMBL" id="GAA4398053.1"/>
    </source>
</evidence>
<name>A0ABP8JYG2_9MICO</name>
<organism evidence="2 3">
    <name type="scientific">Fodinibacter luteus</name>
    <dbReference type="NCBI Taxonomy" id="552064"/>
    <lineage>
        <taxon>Bacteria</taxon>
        <taxon>Bacillati</taxon>
        <taxon>Actinomycetota</taxon>
        <taxon>Actinomycetes</taxon>
        <taxon>Micrococcales</taxon>
        <taxon>Intrasporangiaceae</taxon>
        <taxon>Fodinibacter (ex Wang et al. 2009)</taxon>
    </lineage>
</organism>